<dbReference type="Gene3D" id="3.50.50.60">
    <property type="entry name" value="FAD/NAD(P)-binding domain"/>
    <property type="match status" value="1"/>
</dbReference>
<evidence type="ECO:0000313" key="6">
    <source>
        <dbReference type="EMBL" id="MBB5140166.1"/>
    </source>
</evidence>
<comment type="cofactor">
    <cofactor evidence="1">
        <name>FAD</name>
        <dbReference type="ChEBI" id="CHEBI:57692"/>
    </cofactor>
</comment>
<keyword evidence="2" id="KW-0285">Flavoprotein</keyword>
<comment type="caution">
    <text evidence="6">The sequence shown here is derived from an EMBL/GenBank/DDBJ whole genome shotgun (WGS) entry which is preliminary data.</text>
</comment>
<dbReference type="PANTHER" id="PTHR43004:SF19">
    <property type="entry name" value="BINDING MONOOXYGENASE, PUTATIVE (JCVI)-RELATED"/>
    <property type="match status" value="1"/>
</dbReference>
<dbReference type="InterPro" id="IPR002938">
    <property type="entry name" value="FAD-bd"/>
</dbReference>
<evidence type="ECO:0000256" key="2">
    <source>
        <dbReference type="ARBA" id="ARBA00022630"/>
    </source>
</evidence>
<dbReference type="RefSeq" id="WP_376772044.1">
    <property type="nucleotide sequence ID" value="NZ_BAABIX010000054.1"/>
</dbReference>
<evidence type="ECO:0000256" key="3">
    <source>
        <dbReference type="ARBA" id="ARBA00022827"/>
    </source>
</evidence>
<organism evidence="6 7">
    <name type="scientific">Thermocatellispora tengchongensis</name>
    <dbReference type="NCBI Taxonomy" id="1073253"/>
    <lineage>
        <taxon>Bacteria</taxon>
        <taxon>Bacillati</taxon>
        <taxon>Actinomycetota</taxon>
        <taxon>Actinomycetes</taxon>
        <taxon>Streptosporangiales</taxon>
        <taxon>Streptosporangiaceae</taxon>
        <taxon>Thermocatellispora</taxon>
    </lineage>
</organism>
<dbReference type="GO" id="GO:0016709">
    <property type="term" value="F:oxidoreductase activity, acting on paired donors, with incorporation or reduction of molecular oxygen, NAD(P)H as one donor, and incorporation of one atom of oxygen"/>
    <property type="evidence" value="ECO:0007669"/>
    <property type="project" value="UniProtKB-ARBA"/>
</dbReference>
<dbReference type="InterPro" id="IPR050641">
    <property type="entry name" value="RIFMO-like"/>
</dbReference>
<feature type="region of interest" description="Disordered" evidence="4">
    <location>
        <begin position="1"/>
        <end position="41"/>
    </location>
</feature>
<dbReference type="AlphaFoldDB" id="A0A840PMP5"/>
<reference evidence="6 7" key="1">
    <citation type="submission" date="2020-08" db="EMBL/GenBank/DDBJ databases">
        <title>Genomic Encyclopedia of Type Strains, Phase IV (KMG-IV): sequencing the most valuable type-strain genomes for metagenomic binning, comparative biology and taxonomic classification.</title>
        <authorList>
            <person name="Goeker M."/>
        </authorList>
    </citation>
    <scope>NUCLEOTIDE SEQUENCE [LARGE SCALE GENOMIC DNA]</scope>
    <source>
        <strain evidence="6 7">DSM 45615</strain>
    </source>
</reference>
<dbReference type="PRINTS" id="PR00420">
    <property type="entry name" value="RNGMNOXGNASE"/>
</dbReference>
<feature type="compositionally biased region" description="Basic residues" evidence="4">
    <location>
        <begin position="1"/>
        <end position="17"/>
    </location>
</feature>
<gene>
    <name evidence="6" type="ORF">HNP84_009933</name>
</gene>
<evidence type="ECO:0000256" key="4">
    <source>
        <dbReference type="SAM" id="MobiDB-lite"/>
    </source>
</evidence>
<accession>A0A840PMP5</accession>
<sequence>MTASRGSRRRRGGRPVRRGPGLPGRRRRPRHAPAGAYGADTGIQDAADLAWKLANVLRGRAGPALLDTYDAERRPIARLTVDQAPATGREWFGAELPPQAGAVELLRPSASPAPARC</sequence>
<dbReference type="PANTHER" id="PTHR43004">
    <property type="entry name" value="TRK SYSTEM POTASSIUM UPTAKE PROTEIN"/>
    <property type="match status" value="1"/>
</dbReference>
<keyword evidence="7" id="KW-1185">Reference proteome</keyword>
<dbReference type="Pfam" id="PF01494">
    <property type="entry name" value="FAD_binding_3"/>
    <property type="match status" value="1"/>
</dbReference>
<proteinExistence type="predicted"/>
<evidence type="ECO:0000259" key="5">
    <source>
        <dbReference type="Pfam" id="PF01494"/>
    </source>
</evidence>
<dbReference type="GO" id="GO:0071949">
    <property type="term" value="F:FAD binding"/>
    <property type="evidence" value="ECO:0007669"/>
    <property type="project" value="InterPro"/>
</dbReference>
<name>A0A840PMP5_9ACTN</name>
<evidence type="ECO:0000256" key="1">
    <source>
        <dbReference type="ARBA" id="ARBA00001974"/>
    </source>
</evidence>
<dbReference type="SUPFAM" id="SSF51905">
    <property type="entry name" value="FAD/NAD(P)-binding domain"/>
    <property type="match status" value="1"/>
</dbReference>
<protein>
    <submittedName>
        <fullName evidence="6">2-polyprenyl-6-methoxyphenol hydroxylase-like FAD-dependent oxidoreductase</fullName>
    </submittedName>
</protein>
<evidence type="ECO:0000313" key="7">
    <source>
        <dbReference type="Proteomes" id="UP000578449"/>
    </source>
</evidence>
<dbReference type="EMBL" id="JACHGN010000037">
    <property type="protein sequence ID" value="MBB5140166.1"/>
    <property type="molecule type" value="Genomic_DNA"/>
</dbReference>
<feature type="domain" description="FAD-binding" evidence="5">
    <location>
        <begin position="30"/>
        <end position="84"/>
    </location>
</feature>
<dbReference type="InterPro" id="IPR036188">
    <property type="entry name" value="FAD/NAD-bd_sf"/>
</dbReference>
<dbReference type="Proteomes" id="UP000578449">
    <property type="component" value="Unassembled WGS sequence"/>
</dbReference>
<keyword evidence="3" id="KW-0274">FAD</keyword>